<dbReference type="GO" id="GO:0016020">
    <property type="term" value="C:membrane"/>
    <property type="evidence" value="ECO:0007669"/>
    <property type="project" value="GOC"/>
</dbReference>
<evidence type="ECO:0000313" key="6">
    <source>
        <dbReference type="Proteomes" id="UP000320176"/>
    </source>
</evidence>
<dbReference type="GO" id="GO:0047267">
    <property type="term" value="F:undecaprenyl-phosphate mannosyltransferase activity"/>
    <property type="evidence" value="ECO:0007669"/>
    <property type="project" value="UniProtKB-EC"/>
</dbReference>
<dbReference type="PANTHER" id="PTHR43398:SF1">
    <property type="entry name" value="DOLICHOL-PHOSPHATE MANNOSYLTRANSFERASE SUBUNIT 1"/>
    <property type="match status" value="1"/>
</dbReference>
<comment type="similarity">
    <text evidence="1">Belongs to the glycosyltransferase 2 family.</text>
</comment>
<evidence type="ECO:0000256" key="3">
    <source>
        <dbReference type="ARBA" id="ARBA00022679"/>
    </source>
</evidence>
<dbReference type="InterPro" id="IPR001173">
    <property type="entry name" value="Glyco_trans_2-like"/>
</dbReference>
<dbReference type="GO" id="GO:0004582">
    <property type="term" value="F:dolichyl-phosphate beta-D-mannosyltransferase activity"/>
    <property type="evidence" value="ECO:0007669"/>
    <property type="project" value="InterPro"/>
</dbReference>
<dbReference type="InterPro" id="IPR039528">
    <property type="entry name" value="DPM1-like"/>
</dbReference>
<dbReference type="InterPro" id="IPR029044">
    <property type="entry name" value="Nucleotide-diphossugar_trans"/>
</dbReference>
<name>A0A5C6B391_9BACT</name>
<sequence length="244" mass="26695">MTHSSDARVLIAVCTYQEAGNIRPLLASLRSSLPDADVLIVDDDSPDGTADLVRQVAAEDSAVRLLLRTEKRGLGNAIQAAIGVAIDDGYDFLLNLDGDLSHDPQSLPRLLDVAVNDPEIDVVVGSRYVDGGQIVGWPLRRRWMSRLVNRFAITMLGLPVRDCSGSMRCYRVSALAKLKPESLRCQGYALLEELLVRLNANGSRMVEVPITFTERQRGHSKLTLGEAVRSVSSMIRLALKSKSV</sequence>
<gene>
    <name evidence="5" type="ORF">Pla52n_16980</name>
</gene>
<dbReference type="EC" id="2.4.1.54" evidence="5"/>
<evidence type="ECO:0000256" key="1">
    <source>
        <dbReference type="ARBA" id="ARBA00006739"/>
    </source>
</evidence>
<dbReference type="FunFam" id="3.90.550.10:FF:000122">
    <property type="entry name" value="Dolichol-phosphate mannosyltransferase subunit 1"/>
    <property type="match status" value="1"/>
</dbReference>
<dbReference type="AlphaFoldDB" id="A0A5C6B391"/>
<keyword evidence="3 5" id="KW-0808">Transferase</keyword>
<feature type="domain" description="Glycosyltransferase 2-like" evidence="4">
    <location>
        <begin position="11"/>
        <end position="178"/>
    </location>
</feature>
<evidence type="ECO:0000259" key="4">
    <source>
        <dbReference type="Pfam" id="PF00535"/>
    </source>
</evidence>
<dbReference type="RefSeq" id="WP_146519146.1">
    <property type="nucleotide sequence ID" value="NZ_CP151726.1"/>
</dbReference>
<dbReference type="EMBL" id="SJPN01000002">
    <property type="protein sequence ID" value="TWU05982.1"/>
    <property type="molecule type" value="Genomic_DNA"/>
</dbReference>
<dbReference type="Proteomes" id="UP000320176">
    <property type="component" value="Unassembled WGS sequence"/>
</dbReference>
<evidence type="ECO:0000313" key="5">
    <source>
        <dbReference type="EMBL" id="TWU05982.1"/>
    </source>
</evidence>
<accession>A0A5C6B391</accession>
<dbReference type="CDD" id="cd06442">
    <property type="entry name" value="DPM1_like"/>
    <property type="match status" value="1"/>
</dbReference>
<dbReference type="GO" id="GO:0009247">
    <property type="term" value="P:glycolipid biosynthetic process"/>
    <property type="evidence" value="ECO:0007669"/>
    <property type="project" value="TreeGrafter"/>
</dbReference>
<dbReference type="OrthoDB" id="9810303at2"/>
<evidence type="ECO:0000256" key="2">
    <source>
        <dbReference type="ARBA" id="ARBA00022676"/>
    </source>
</evidence>
<dbReference type="Pfam" id="PF00535">
    <property type="entry name" value="Glycos_transf_2"/>
    <property type="match status" value="1"/>
</dbReference>
<protein>
    <submittedName>
        <fullName evidence="5">Undecaprenyl-phosphate mannosyltransferase</fullName>
        <ecNumber evidence="5">2.4.1.54</ecNumber>
    </submittedName>
</protein>
<reference evidence="5 6" key="1">
    <citation type="submission" date="2019-02" db="EMBL/GenBank/DDBJ databases">
        <title>Deep-cultivation of Planctomycetes and their phenomic and genomic characterization uncovers novel biology.</title>
        <authorList>
            <person name="Wiegand S."/>
            <person name="Jogler M."/>
            <person name="Boedeker C."/>
            <person name="Pinto D."/>
            <person name="Vollmers J."/>
            <person name="Rivas-Marin E."/>
            <person name="Kohn T."/>
            <person name="Peeters S.H."/>
            <person name="Heuer A."/>
            <person name="Rast P."/>
            <person name="Oberbeckmann S."/>
            <person name="Bunk B."/>
            <person name="Jeske O."/>
            <person name="Meyerdierks A."/>
            <person name="Storesund J.E."/>
            <person name="Kallscheuer N."/>
            <person name="Luecker S."/>
            <person name="Lage O.M."/>
            <person name="Pohl T."/>
            <person name="Merkel B.J."/>
            <person name="Hornburger P."/>
            <person name="Mueller R.-W."/>
            <person name="Bruemmer F."/>
            <person name="Labrenz M."/>
            <person name="Spormann A.M."/>
            <person name="Op Den Camp H."/>
            <person name="Overmann J."/>
            <person name="Amann R."/>
            <person name="Jetten M.S.M."/>
            <person name="Mascher T."/>
            <person name="Medema M.H."/>
            <person name="Devos D.P."/>
            <person name="Kaster A.-K."/>
            <person name="Ovreas L."/>
            <person name="Rohde M."/>
            <person name="Galperin M.Y."/>
            <person name="Jogler C."/>
        </authorList>
    </citation>
    <scope>NUCLEOTIDE SEQUENCE [LARGE SCALE GENOMIC DNA]</scope>
    <source>
        <strain evidence="5 6">Pla52n</strain>
    </source>
</reference>
<keyword evidence="6" id="KW-1185">Reference proteome</keyword>
<keyword evidence="2 5" id="KW-0328">Glycosyltransferase</keyword>
<dbReference type="SUPFAM" id="SSF53448">
    <property type="entry name" value="Nucleotide-diphospho-sugar transferases"/>
    <property type="match status" value="1"/>
</dbReference>
<dbReference type="Gene3D" id="3.90.550.10">
    <property type="entry name" value="Spore Coat Polysaccharide Biosynthesis Protein SpsA, Chain A"/>
    <property type="match status" value="1"/>
</dbReference>
<organism evidence="5 6">
    <name type="scientific">Stieleria varia</name>
    <dbReference type="NCBI Taxonomy" id="2528005"/>
    <lineage>
        <taxon>Bacteria</taxon>
        <taxon>Pseudomonadati</taxon>
        <taxon>Planctomycetota</taxon>
        <taxon>Planctomycetia</taxon>
        <taxon>Pirellulales</taxon>
        <taxon>Pirellulaceae</taxon>
        <taxon>Stieleria</taxon>
    </lineage>
</organism>
<proteinExistence type="inferred from homology"/>
<dbReference type="PANTHER" id="PTHR43398">
    <property type="entry name" value="DOLICHOL-PHOSPHATE MANNOSYLTRANSFERASE SUBUNIT 1"/>
    <property type="match status" value="1"/>
</dbReference>
<comment type="caution">
    <text evidence="5">The sequence shown here is derived from an EMBL/GenBank/DDBJ whole genome shotgun (WGS) entry which is preliminary data.</text>
</comment>